<dbReference type="Proteomes" id="UP000076962">
    <property type="component" value="Unassembled WGS sequence"/>
</dbReference>
<proteinExistence type="predicted"/>
<dbReference type="AlphaFoldDB" id="A0A0A6RKY9"/>
<organism evidence="1 2">
    <name type="scientific">Candidatus Thiomargarita nelsonii</name>
    <dbReference type="NCBI Taxonomy" id="1003181"/>
    <lineage>
        <taxon>Bacteria</taxon>
        <taxon>Pseudomonadati</taxon>
        <taxon>Pseudomonadota</taxon>
        <taxon>Gammaproteobacteria</taxon>
        <taxon>Thiotrichales</taxon>
        <taxon>Thiotrichaceae</taxon>
        <taxon>Thiomargarita</taxon>
    </lineage>
</organism>
<reference evidence="1 2" key="1">
    <citation type="submission" date="2016-05" db="EMBL/GenBank/DDBJ databases">
        <title>Single-cell genome of chain-forming Candidatus Thiomargarita nelsonii and comparison to other large sulfur-oxidizing bacteria.</title>
        <authorList>
            <person name="Winkel M."/>
            <person name="Salman V."/>
            <person name="Woyke T."/>
            <person name="Schulz-Vogt H."/>
            <person name="Richter M."/>
            <person name="Flood B."/>
            <person name="Bailey J."/>
            <person name="Amann R."/>
            <person name="Mussmann M."/>
        </authorList>
    </citation>
    <scope>NUCLEOTIDE SEQUENCE [LARGE SCALE GENOMIC DNA]</scope>
    <source>
        <strain evidence="1 2">THI036</strain>
    </source>
</reference>
<sequence>MPPSGACFSQLLLEWREIGLFYFFFCVTFYLKRSIIKPSLLTLTITKPMENTIEQNIPTQTLHLAVDIEIPSKTEFNQQTIQQVIKLLLQNHSQAFCSNSPEQILQNLGVKDETSSPNEWEQMLQRLKQPPMTLEQRKIFDESRQEFRENFFMPDIHDSK</sequence>
<dbReference type="EMBL" id="LUTY01002595">
    <property type="protein sequence ID" value="OAD19969.1"/>
    <property type="molecule type" value="Genomic_DNA"/>
</dbReference>
<keyword evidence="2" id="KW-1185">Reference proteome</keyword>
<accession>A0A0A6RKY9</accession>
<gene>
    <name evidence="1" type="ORF">THIOM_004362</name>
</gene>
<protein>
    <submittedName>
        <fullName evidence="1">Uncharacterized protein</fullName>
    </submittedName>
</protein>
<name>A0A0A6RKY9_9GAMM</name>
<evidence type="ECO:0000313" key="1">
    <source>
        <dbReference type="EMBL" id="OAD19969.1"/>
    </source>
</evidence>
<evidence type="ECO:0000313" key="2">
    <source>
        <dbReference type="Proteomes" id="UP000076962"/>
    </source>
</evidence>
<comment type="caution">
    <text evidence="1">The sequence shown here is derived from an EMBL/GenBank/DDBJ whole genome shotgun (WGS) entry which is preliminary data.</text>
</comment>